<sequence length="137" mass="14733">WTRESWSCLPTRGACPTRRIARHATWRTSWCSTVPSGSGNWPTSCAPMRSVRTSGAARARRSSSRPRRLTPPASVAAPMRRTGARSRLWRCGCRARSPAGCAGASPTGWRTSPSPQHSWPRSTPSPASGYCPGPAGD</sequence>
<evidence type="ECO:0000313" key="2">
    <source>
        <dbReference type="EMBL" id="CAA9560165.1"/>
    </source>
</evidence>
<protein>
    <submittedName>
        <fullName evidence="2">Uncharacterized protein</fullName>
    </submittedName>
</protein>
<feature type="non-terminal residue" evidence="2">
    <location>
        <position position="1"/>
    </location>
</feature>
<feature type="compositionally biased region" description="Basic residues" evidence="1">
    <location>
        <begin position="58"/>
        <end position="68"/>
    </location>
</feature>
<proteinExistence type="predicted"/>
<evidence type="ECO:0000256" key="1">
    <source>
        <dbReference type="SAM" id="MobiDB-lite"/>
    </source>
</evidence>
<name>A0A6J4UWB0_9BACT</name>
<gene>
    <name evidence="2" type="ORF">AVDCRST_MAG88-1432</name>
</gene>
<feature type="compositionally biased region" description="Polar residues" evidence="1">
    <location>
        <begin position="108"/>
        <end position="126"/>
    </location>
</feature>
<feature type="compositionally biased region" description="Polar residues" evidence="1">
    <location>
        <begin position="33"/>
        <end position="43"/>
    </location>
</feature>
<organism evidence="2">
    <name type="scientific">uncultured Thermomicrobiales bacterium</name>
    <dbReference type="NCBI Taxonomy" id="1645740"/>
    <lineage>
        <taxon>Bacteria</taxon>
        <taxon>Pseudomonadati</taxon>
        <taxon>Thermomicrobiota</taxon>
        <taxon>Thermomicrobia</taxon>
        <taxon>Thermomicrobiales</taxon>
        <taxon>environmental samples</taxon>
    </lineage>
</organism>
<feature type="non-terminal residue" evidence="2">
    <location>
        <position position="137"/>
    </location>
</feature>
<dbReference type="AlphaFoldDB" id="A0A6J4UWB0"/>
<dbReference type="EMBL" id="CADCWM010000451">
    <property type="protein sequence ID" value="CAA9560165.1"/>
    <property type="molecule type" value="Genomic_DNA"/>
</dbReference>
<accession>A0A6J4UWB0</accession>
<feature type="region of interest" description="Disordered" evidence="1">
    <location>
        <begin position="33"/>
        <end position="137"/>
    </location>
</feature>
<reference evidence="2" key="1">
    <citation type="submission" date="2020-02" db="EMBL/GenBank/DDBJ databases">
        <authorList>
            <person name="Meier V. D."/>
        </authorList>
    </citation>
    <scope>NUCLEOTIDE SEQUENCE</scope>
    <source>
        <strain evidence="2">AVDCRST_MAG88</strain>
    </source>
</reference>